<evidence type="ECO:0000259" key="4">
    <source>
        <dbReference type="SMART" id="SM01308"/>
    </source>
</evidence>
<evidence type="ECO:0000313" key="6">
    <source>
        <dbReference type="EMBL" id="KAJ3566031.1"/>
    </source>
</evidence>
<feature type="domain" description="Rapamycin-insensitive companion of mTOR N-terminal" evidence="4">
    <location>
        <begin position="199"/>
        <end position="575"/>
    </location>
</feature>
<dbReference type="SUPFAM" id="SSF48371">
    <property type="entry name" value="ARM repeat"/>
    <property type="match status" value="1"/>
</dbReference>
<accession>A0AAD5VPK9</accession>
<dbReference type="Pfam" id="PF14666">
    <property type="entry name" value="RICTOR_M"/>
    <property type="match status" value="1"/>
</dbReference>
<dbReference type="InterPro" id="IPR029452">
    <property type="entry name" value="RICTOR_V"/>
</dbReference>
<gene>
    <name evidence="6" type="ORF">NP233_g7259</name>
</gene>
<evidence type="ECO:0000256" key="1">
    <source>
        <dbReference type="ARBA" id="ARBA00008878"/>
    </source>
</evidence>
<feature type="compositionally biased region" description="Basic and acidic residues" evidence="2">
    <location>
        <begin position="108"/>
        <end position="122"/>
    </location>
</feature>
<comment type="caution">
    <text evidence="6">The sequence shown here is derived from an EMBL/GenBank/DDBJ whole genome shotgun (WGS) entry which is preliminary data.</text>
</comment>
<evidence type="ECO:0000313" key="7">
    <source>
        <dbReference type="Proteomes" id="UP001213000"/>
    </source>
</evidence>
<dbReference type="SMART" id="SM01308">
    <property type="entry name" value="RICTOR_N"/>
    <property type="match status" value="1"/>
</dbReference>
<dbReference type="InterPro" id="IPR016024">
    <property type="entry name" value="ARM-type_fold"/>
</dbReference>
<protein>
    <submittedName>
        <fullName evidence="6">Uncharacterized protein</fullName>
    </submittedName>
</protein>
<dbReference type="InterPro" id="IPR028268">
    <property type="entry name" value="Pianissimo_fam"/>
</dbReference>
<name>A0AAD5VPK9_9AGAR</name>
<feature type="compositionally biased region" description="Low complexity" evidence="2">
    <location>
        <begin position="1287"/>
        <end position="1296"/>
    </location>
</feature>
<evidence type="ECO:0000256" key="2">
    <source>
        <dbReference type="SAM" id="MobiDB-lite"/>
    </source>
</evidence>
<dbReference type="GO" id="GO:0038203">
    <property type="term" value="P:TORC2 signaling"/>
    <property type="evidence" value="ECO:0007669"/>
    <property type="project" value="TreeGrafter"/>
</dbReference>
<dbReference type="Pfam" id="PF14663">
    <property type="entry name" value="RasGEF_N_2"/>
    <property type="match status" value="1"/>
</dbReference>
<dbReference type="InterPro" id="IPR029451">
    <property type="entry name" value="RICTOR_M"/>
</dbReference>
<feature type="domain" description="Rapamycin-insensitive companion of mTOR" evidence="5">
    <location>
        <begin position="1054"/>
        <end position="1126"/>
    </location>
</feature>
<organism evidence="6 7">
    <name type="scientific">Leucocoprinus birnbaumii</name>
    <dbReference type="NCBI Taxonomy" id="56174"/>
    <lineage>
        <taxon>Eukaryota</taxon>
        <taxon>Fungi</taxon>
        <taxon>Dikarya</taxon>
        <taxon>Basidiomycota</taxon>
        <taxon>Agaricomycotina</taxon>
        <taxon>Agaricomycetes</taxon>
        <taxon>Agaricomycetidae</taxon>
        <taxon>Agaricales</taxon>
        <taxon>Agaricineae</taxon>
        <taxon>Agaricaceae</taxon>
        <taxon>Leucocoprinus</taxon>
    </lineage>
</organism>
<dbReference type="PANTHER" id="PTHR13298:SF11">
    <property type="entry name" value="RAPAMYCIN-INSENSITIVE COMPANION OF MTOR"/>
    <property type="match status" value="1"/>
</dbReference>
<dbReference type="Pfam" id="PF14668">
    <property type="entry name" value="RICTOR_V"/>
    <property type="match status" value="1"/>
</dbReference>
<sequence>MPAQLAFPSQQSLLSPTLVGSNPLQANGSEFVFESDADPLEEIEKLEGQLLREHRILEGAESFLKISDAAPLRKKVEVEMTTARTRIDNLNRLIGVYSSKRDQQLAEGAAARERRVRDEKSARQRQAAQRSLDMGNGKPVEDRAVEDFRTALQRAHKFFVELDLLTRTWTTHPSVNASTSTPSSDLVSAEFLEIDRHRVEIMNRIIDILQRNLRVRYELKISDVLKSAAAYRLIRHALVDAESVQRLGSALDWYILKSLNRDVKYAVEKEQAIKLVRTIVEVGTTRRDSSVSGGAAVVPISDVVLRSVIAVAEHMDDPFRPICIETLAEIHIESLTRTGGLRLLIQVLGDGPAELTPMLAAAFLQIADSPRTRAYLRIGCDLEVALSVITDAYGKGLDHGERMRAYSKVIQLMLRSWSGMVTRQFKGIRTGTDKDIGLMYLAINDMQAIRSVIDTLRIPSLETREIILDMFFELLNIKTFDWYQTFIAGRRLTMYRKTRDDPLKKPQAQEAQERPHQLVKLTDQFLALLVMVLTKAGLCEALTSLLEETYIGSSLSRKATLLLAEILALANRVLPMNAAANIQAIPEVFAMATDYKDGEHRIVGTSALSAIESFNRNRTRLDHVAAMKNNRPRANSVEDPVRRNQRHVEQVRAKITMQMDDRTFQATVIETQVMQTKDFTKWNYEALQDVVDGSMYNQKRLEEVIKARFIRRLMAFYAPFSHRFSDIRRNRDSVKWVKLGCSLLTTLMSGSEGVRYLSTEDQLLSQIVRGFAQLDPFNGPPDSDPIFSKKRVTDTLTYGYFEFLGTLSKYEKGIELLEKFKVFTAFYHLNELRSREDLIKGIIENLDYSIDGHSRIILSKALTSSYKHIRLYATEHLGTLIRGSLTANAWTMRLLLTQLYDPAPEITEVAVQLLEEVCESKEFLQMVVELQPAMSHLGEIGDALLMKFMSTSMGFRYLFEAGHIDREMDTWFHERNLVYVVDIEIFLAKLFNTALLAEDEEDLLASVGAMPRHFYGEMAKTDFGCQILQEKGHFKEFSQVIRQHSLESDDMELIMKLKSILWAVGNVGATEGGLPFLEEEEIIPVILEIAEQSPIPSVRGTCFFVLGLISSTTQGAEILEDYDWLSTLSPLGTPTGVCLPADLEKFITMPSWQQYIPEKVDSRLIPPVLDHEIEIVTAMQNMANTVVANAASRTLAKIRSRPEYRKAFSSSDMFYRALHMLSTQRYRLPVRRYIVDLFNVDLDPQAVLALEKSAAKLKADSEYRPPSATVTRMSIFGRLGKTRRPSESGSSSYDSDSPLDGNASNTVAKDQGPVLALKPVNRIVGFDV</sequence>
<dbReference type="PANTHER" id="PTHR13298">
    <property type="entry name" value="CYTOSOLIC REGULATOR PIANISSIMO"/>
    <property type="match status" value="1"/>
</dbReference>
<feature type="region of interest" description="Disordered" evidence="2">
    <location>
        <begin position="1275"/>
        <end position="1311"/>
    </location>
</feature>
<feature type="domain" description="Rapamycin-insensitive companion of mTOR middle" evidence="3">
    <location>
        <begin position="659"/>
        <end position="883"/>
    </location>
</feature>
<dbReference type="Pfam" id="PF14664">
    <property type="entry name" value="RICTOR_N"/>
    <property type="match status" value="2"/>
</dbReference>
<dbReference type="Proteomes" id="UP001213000">
    <property type="component" value="Unassembled WGS sequence"/>
</dbReference>
<evidence type="ECO:0000259" key="5">
    <source>
        <dbReference type="SMART" id="SM01310"/>
    </source>
</evidence>
<dbReference type="InterPro" id="IPR028267">
    <property type="entry name" value="Pianissimo_N"/>
</dbReference>
<dbReference type="InterPro" id="IPR029453">
    <property type="entry name" value="Rictor_IV"/>
</dbReference>
<keyword evidence="7" id="KW-1185">Reference proteome</keyword>
<dbReference type="SMART" id="SM01310">
    <property type="entry name" value="RICTOR_V"/>
    <property type="match status" value="1"/>
</dbReference>
<dbReference type="EMBL" id="JANIEX010000518">
    <property type="protein sequence ID" value="KAJ3566031.1"/>
    <property type="molecule type" value="Genomic_DNA"/>
</dbReference>
<proteinExistence type="inferred from homology"/>
<dbReference type="SMART" id="SM01307">
    <property type="entry name" value="RICTOR_M"/>
    <property type="match status" value="1"/>
</dbReference>
<dbReference type="GO" id="GO:0031932">
    <property type="term" value="C:TORC2 complex"/>
    <property type="evidence" value="ECO:0007669"/>
    <property type="project" value="InterPro"/>
</dbReference>
<reference evidence="6" key="1">
    <citation type="submission" date="2022-07" db="EMBL/GenBank/DDBJ databases">
        <title>Genome Sequence of Leucocoprinus birnbaumii.</title>
        <authorList>
            <person name="Buettner E."/>
        </authorList>
    </citation>
    <scope>NUCLEOTIDE SEQUENCE</scope>
    <source>
        <strain evidence="6">VT141</strain>
    </source>
</reference>
<dbReference type="SMART" id="SM01303">
    <property type="entry name" value="RasGEF_N_2"/>
    <property type="match status" value="1"/>
</dbReference>
<evidence type="ECO:0000259" key="3">
    <source>
        <dbReference type="SMART" id="SM01307"/>
    </source>
</evidence>
<feature type="region of interest" description="Disordered" evidence="2">
    <location>
        <begin position="108"/>
        <end position="139"/>
    </location>
</feature>
<comment type="similarity">
    <text evidence="1">Belongs to the RICTOR family.</text>
</comment>